<dbReference type="EMBL" id="KN832047">
    <property type="protein sequence ID" value="KIN96417.1"/>
    <property type="molecule type" value="Genomic_DNA"/>
</dbReference>
<dbReference type="HOGENOM" id="CLU_062064_3_1_1"/>
<name>A0A0C3IHC9_PISTI</name>
<organism evidence="2 3">
    <name type="scientific">Pisolithus tinctorius Marx 270</name>
    <dbReference type="NCBI Taxonomy" id="870435"/>
    <lineage>
        <taxon>Eukaryota</taxon>
        <taxon>Fungi</taxon>
        <taxon>Dikarya</taxon>
        <taxon>Basidiomycota</taxon>
        <taxon>Agaricomycotina</taxon>
        <taxon>Agaricomycetes</taxon>
        <taxon>Agaricomycetidae</taxon>
        <taxon>Boletales</taxon>
        <taxon>Sclerodermatineae</taxon>
        <taxon>Pisolithaceae</taxon>
        <taxon>Pisolithus</taxon>
    </lineage>
</organism>
<dbReference type="Proteomes" id="UP000054217">
    <property type="component" value="Unassembled WGS sequence"/>
</dbReference>
<feature type="region of interest" description="Disordered" evidence="1">
    <location>
        <begin position="57"/>
        <end position="76"/>
    </location>
</feature>
<gene>
    <name evidence="2" type="ORF">M404DRAFT_33304</name>
</gene>
<reference evidence="3" key="2">
    <citation type="submission" date="2015-01" db="EMBL/GenBank/DDBJ databases">
        <title>Evolutionary Origins and Diversification of the Mycorrhizal Mutualists.</title>
        <authorList>
            <consortium name="DOE Joint Genome Institute"/>
            <consortium name="Mycorrhizal Genomics Consortium"/>
            <person name="Kohler A."/>
            <person name="Kuo A."/>
            <person name="Nagy L.G."/>
            <person name="Floudas D."/>
            <person name="Copeland A."/>
            <person name="Barry K.W."/>
            <person name="Cichocki N."/>
            <person name="Veneault-Fourrey C."/>
            <person name="LaButti K."/>
            <person name="Lindquist E.A."/>
            <person name="Lipzen A."/>
            <person name="Lundell T."/>
            <person name="Morin E."/>
            <person name="Murat C."/>
            <person name="Riley R."/>
            <person name="Ohm R."/>
            <person name="Sun H."/>
            <person name="Tunlid A."/>
            <person name="Henrissat B."/>
            <person name="Grigoriev I.V."/>
            <person name="Hibbett D.S."/>
            <person name="Martin F."/>
        </authorList>
    </citation>
    <scope>NUCLEOTIDE SEQUENCE [LARGE SCALE GENOMIC DNA]</scope>
    <source>
        <strain evidence="3">Marx 270</strain>
    </source>
</reference>
<feature type="region of interest" description="Disordered" evidence="1">
    <location>
        <begin position="1"/>
        <end position="52"/>
    </location>
</feature>
<feature type="compositionally biased region" description="Polar residues" evidence="1">
    <location>
        <begin position="1"/>
        <end position="10"/>
    </location>
</feature>
<protein>
    <submittedName>
        <fullName evidence="2">Uncharacterized protein</fullName>
    </submittedName>
</protein>
<evidence type="ECO:0000313" key="3">
    <source>
        <dbReference type="Proteomes" id="UP000054217"/>
    </source>
</evidence>
<proteinExistence type="predicted"/>
<feature type="compositionally biased region" description="Basic and acidic residues" evidence="1">
    <location>
        <begin position="36"/>
        <end position="52"/>
    </location>
</feature>
<reference evidence="2 3" key="1">
    <citation type="submission" date="2014-04" db="EMBL/GenBank/DDBJ databases">
        <authorList>
            <consortium name="DOE Joint Genome Institute"/>
            <person name="Kuo A."/>
            <person name="Kohler A."/>
            <person name="Costa M.D."/>
            <person name="Nagy L.G."/>
            <person name="Floudas D."/>
            <person name="Copeland A."/>
            <person name="Barry K.W."/>
            <person name="Cichocki N."/>
            <person name="Veneault-Fourrey C."/>
            <person name="LaButti K."/>
            <person name="Lindquist E.A."/>
            <person name="Lipzen A."/>
            <person name="Lundell T."/>
            <person name="Morin E."/>
            <person name="Murat C."/>
            <person name="Sun H."/>
            <person name="Tunlid A."/>
            <person name="Henrissat B."/>
            <person name="Grigoriev I.V."/>
            <person name="Hibbett D.S."/>
            <person name="Martin F."/>
            <person name="Nordberg H.P."/>
            <person name="Cantor M.N."/>
            <person name="Hua S.X."/>
        </authorList>
    </citation>
    <scope>NUCLEOTIDE SEQUENCE [LARGE SCALE GENOMIC DNA]</scope>
    <source>
        <strain evidence="2 3">Marx 270</strain>
    </source>
</reference>
<sequence length="76" mass="8662">MSSQHQSKTPQPTPGHICDYSQVADEGLAVLTDDSTDTKQEKSAEKAKCEEAKRWKVEEERLEAEQRKRAEEEEEA</sequence>
<evidence type="ECO:0000313" key="2">
    <source>
        <dbReference type="EMBL" id="KIN96417.1"/>
    </source>
</evidence>
<accession>A0A0C3IHC9</accession>
<dbReference type="InParanoid" id="A0A0C3IHC9"/>
<evidence type="ECO:0000256" key="1">
    <source>
        <dbReference type="SAM" id="MobiDB-lite"/>
    </source>
</evidence>
<dbReference type="AlphaFoldDB" id="A0A0C3IHC9"/>
<keyword evidence="3" id="KW-1185">Reference proteome</keyword>